<feature type="transmembrane region" description="Helical" evidence="2">
    <location>
        <begin position="12"/>
        <end position="34"/>
    </location>
</feature>
<proteinExistence type="predicted"/>
<dbReference type="Proteomes" id="UP001465976">
    <property type="component" value="Unassembled WGS sequence"/>
</dbReference>
<keyword evidence="2" id="KW-0812">Transmembrane</keyword>
<name>A0ABR3EV97_9AGAR</name>
<sequence>MQGPAEVAHGPMFVGFLINVLLYGVMITQVYLYFASYKRDKTWINIFVLLLLLCDTVNSVFDAVYLYASLILHFADVGYLGKANWVFATDPVMTAIIATLVQGFFAWRIKVLTGNNWLVGTVLLSSLAGFLGGVITSFEVGRTPEFVNFRDFKRSHKTGFRASDDVVDRIIRHSSTTVTVQTGFVTAVCAIIDLVLFLINPTGLHLIFNFPLSKLYTNSLMSSLNSREVWNYTQKPNVQYVGSLAATTQDQRETTKTEYDACSRVLVHVESHQMRDTESGTQLSMMHQSVNGSSLEKSYEVEKIMDLPVALSGIDRNGHERAPFESYKNNHGGRPLTT</sequence>
<accession>A0ABR3EV97</accession>
<keyword evidence="2" id="KW-0472">Membrane</keyword>
<dbReference type="Pfam" id="PF20152">
    <property type="entry name" value="DUF6534"/>
    <property type="match status" value="1"/>
</dbReference>
<feature type="transmembrane region" description="Helical" evidence="2">
    <location>
        <begin position="184"/>
        <end position="208"/>
    </location>
</feature>
<gene>
    <name evidence="4" type="ORF">V5O48_015174</name>
</gene>
<feature type="domain" description="DUF6534" evidence="3">
    <location>
        <begin position="162"/>
        <end position="228"/>
    </location>
</feature>
<feature type="transmembrane region" description="Helical" evidence="2">
    <location>
        <begin position="46"/>
        <end position="73"/>
    </location>
</feature>
<evidence type="ECO:0000313" key="5">
    <source>
        <dbReference type="Proteomes" id="UP001465976"/>
    </source>
</evidence>
<dbReference type="InterPro" id="IPR045339">
    <property type="entry name" value="DUF6534"/>
</dbReference>
<keyword evidence="2" id="KW-1133">Transmembrane helix</keyword>
<protein>
    <recommendedName>
        <fullName evidence="3">DUF6534 domain-containing protein</fullName>
    </recommendedName>
</protein>
<organism evidence="4 5">
    <name type="scientific">Marasmius crinis-equi</name>
    <dbReference type="NCBI Taxonomy" id="585013"/>
    <lineage>
        <taxon>Eukaryota</taxon>
        <taxon>Fungi</taxon>
        <taxon>Dikarya</taxon>
        <taxon>Basidiomycota</taxon>
        <taxon>Agaricomycotina</taxon>
        <taxon>Agaricomycetes</taxon>
        <taxon>Agaricomycetidae</taxon>
        <taxon>Agaricales</taxon>
        <taxon>Marasmiineae</taxon>
        <taxon>Marasmiaceae</taxon>
        <taxon>Marasmius</taxon>
    </lineage>
</organism>
<feature type="transmembrane region" description="Helical" evidence="2">
    <location>
        <begin position="117"/>
        <end position="138"/>
    </location>
</feature>
<evidence type="ECO:0000313" key="4">
    <source>
        <dbReference type="EMBL" id="KAL0566830.1"/>
    </source>
</evidence>
<comment type="caution">
    <text evidence="4">The sequence shown here is derived from an EMBL/GenBank/DDBJ whole genome shotgun (WGS) entry which is preliminary data.</text>
</comment>
<evidence type="ECO:0000259" key="3">
    <source>
        <dbReference type="Pfam" id="PF20152"/>
    </source>
</evidence>
<dbReference type="EMBL" id="JBAHYK010001760">
    <property type="protein sequence ID" value="KAL0566830.1"/>
    <property type="molecule type" value="Genomic_DNA"/>
</dbReference>
<keyword evidence="5" id="KW-1185">Reference proteome</keyword>
<feature type="transmembrane region" description="Helical" evidence="2">
    <location>
        <begin position="85"/>
        <end position="105"/>
    </location>
</feature>
<dbReference type="PANTHER" id="PTHR40465:SF1">
    <property type="entry name" value="DUF6534 DOMAIN-CONTAINING PROTEIN"/>
    <property type="match status" value="1"/>
</dbReference>
<dbReference type="PANTHER" id="PTHR40465">
    <property type="entry name" value="CHROMOSOME 1, WHOLE GENOME SHOTGUN SEQUENCE"/>
    <property type="match status" value="1"/>
</dbReference>
<evidence type="ECO:0000256" key="2">
    <source>
        <dbReference type="SAM" id="Phobius"/>
    </source>
</evidence>
<feature type="region of interest" description="Disordered" evidence="1">
    <location>
        <begin position="316"/>
        <end position="338"/>
    </location>
</feature>
<evidence type="ECO:0000256" key="1">
    <source>
        <dbReference type="SAM" id="MobiDB-lite"/>
    </source>
</evidence>
<reference evidence="4 5" key="1">
    <citation type="submission" date="2024-02" db="EMBL/GenBank/DDBJ databases">
        <title>A draft genome for the cacao thread blight pathogen Marasmius crinis-equi.</title>
        <authorList>
            <person name="Cohen S.P."/>
            <person name="Baruah I.K."/>
            <person name="Amoako-Attah I."/>
            <person name="Bukari Y."/>
            <person name="Meinhardt L.W."/>
            <person name="Bailey B.A."/>
        </authorList>
    </citation>
    <scope>NUCLEOTIDE SEQUENCE [LARGE SCALE GENOMIC DNA]</scope>
    <source>
        <strain evidence="4 5">GH-76</strain>
    </source>
</reference>